<keyword evidence="1" id="KW-0812">Transmembrane</keyword>
<organism evidence="2 3">
    <name type="scientific">Dyadobacter sandarakinus</name>
    <dbReference type="NCBI Taxonomy" id="2747268"/>
    <lineage>
        <taxon>Bacteria</taxon>
        <taxon>Pseudomonadati</taxon>
        <taxon>Bacteroidota</taxon>
        <taxon>Cytophagia</taxon>
        <taxon>Cytophagales</taxon>
        <taxon>Spirosomataceae</taxon>
        <taxon>Dyadobacter</taxon>
    </lineage>
</organism>
<proteinExistence type="predicted"/>
<feature type="transmembrane region" description="Helical" evidence="1">
    <location>
        <begin position="86"/>
        <end position="105"/>
    </location>
</feature>
<accession>A0ABX7I729</accession>
<dbReference type="Proteomes" id="UP000612680">
    <property type="component" value="Chromosome"/>
</dbReference>
<feature type="transmembrane region" description="Helical" evidence="1">
    <location>
        <begin position="44"/>
        <end position="66"/>
    </location>
</feature>
<evidence type="ECO:0008006" key="4">
    <source>
        <dbReference type="Google" id="ProtNLM"/>
    </source>
</evidence>
<sequence>MYPIILTLHSGFRWMVLAGLLAAVITAMWGVAGNRPFTTRANAIRHWAATLTEIQLVLGFVLYSLSPVTSIKAAGNNAVWLGNQQFFFSYVHAGLMFLAVVALSIGSAKAKRADTDRQKYQTMLRWYVLALLVILAAVPWPFSPLADRPYLRLF</sequence>
<dbReference type="EMBL" id="CP056775">
    <property type="protein sequence ID" value="QRR01287.1"/>
    <property type="molecule type" value="Genomic_DNA"/>
</dbReference>
<gene>
    <name evidence="2" type="ORF">HWI92_10410</name>
</gene>
<keyword evidence="3" id="KW-1185">Reference proteome</keyword>
<dbReference type="RefSeq" id="WP_204663449.1">
    <property type="nucleotide sequence ID" value="NZ_CP056775.1"/>
</dbReference>
<keyword evidence="1" id="KW-1133">Transmembrane helix</keyword>
<reference evidence="2 3" key="1">
    <citation type="submission" date="2020-06" db="EMBL/GenBank/DDBJ databases">
        <title>Dyadobacter sandarakinus sp. nov., isolated from the soil of the Arctic Yellow River Station.</title>
        <authorList>
            <person name="Zhang Y."/>
            <person name="Peng F."/>
        </authorList>
    </citation>
    <scope>NUCLEOTIDE SEQUENCE [LARGE SCALE GENOMIC DNA]</scope>
    <source>
        <strain evidence="2 3">Q3-56</strain>
    </source>
</reference>
<name>A0ABX7I729_9BACT</name>
<evidence type="ECO:0000256" key="1">
    <source>
        <dbReference type="SAM" id="Phobius"/>
    </source>
</evidence>
<evidence type="ECO:0000313" key="2">
    <source>
        <dbReference type="EMBL" id="QRR01287.1"/>
    </source>
</evidence>
<feature type="transmembrane region" description="Helical" evidence="1">
    <location>
        <begin position="126"/>
        <end position="142"/>
    </location>
</feature>
<keyword evidence="1" id="KW-0472">Membrane</keyword>
<evidence type="ECO:0000313" key="3">
    <source>
        <dbReference type="Proteomes" id="UP000612680"/>
    </source>
</evidence>
<feature type="transmembrane region" description="Helical" evidence="1">
    <location>
        <begin position="12"/>
        <end position="32"/>
    </location>
</feature>
<protein>
    <recommendedName>
        <fullName evidence="4">Cytochrome B</fullName>
    </recommendedName>
</protein>